<evidence type="ECO:0000256" key="1">
    <source>
        <dbReference type="ARBA" id="ARBA00022729"/>
    </source>
</evidence>
<dbReference type="InterPro" id="IPR009880">
    <property type="entry name" value="Glyoxal_oxidase_N"/>
</dbReference>
<dbReference type="Pfam" id="PF09118">
    <property type="entry name" value="GO-like_E_set"/>
    <property type="match status" value="1"/>
</dbReference>
<dbReference type="PROSITE" id="PS50022">
    <property type="entry name" value="FA58C_3"/>
    <property type="match status" value="1"/>
</dbReference>
<protein>
    <recommendedName>
        <fullName evidence="4">F5/8 type C domain-containing protein</fullName>
    </recommendedName>
</protein>
<evidence type="ECO:0000313" key="6">
    <source>
        <dbReference type="Proteomes" id="UP001320420"/>
    </source>
</evidence>
<dbReference type="Pfam" id="PF00754">
    <property type="entry name" value="F5_F8_type_C"/>
    <property type="match status" value="1"/>
</dbReference>
<dbReference type="InterPro" id="IPR011043">
    <property type="entry name" value="Gal_Oxase/kelch_b-propeller"/>
</dbReference>
<dbReference type="InterPro" id="IPR006652">
    <property type="entry name" value="Kelch_1"/>
</dbReference>
<feature type="domain" description="F5/8 type C" evidence="4">
    <location>
        <begin position="21"/>
        <end position="173"/>
    </location>
</feature>
<dbReference type="SUPFAM" id="SSF49785">
    <property type="entry name" value="Galactose-binding domain-like"/>
    <property type="match status" value="1"/>
</dbReference>
<dbReference type="PANTHER" id="PTHR32208">
    <property type="entry name" value="SECRETED PROTEIN-RELATED"/>
    <property type="match status" value="1"/>
</dbReference>
<keyword evidence="6" id="KW-1185">Reference proteome</keyword>
<dbReference type="Gene3D" id="2.60.40.10">
    <property type="entry name" value="Immunoglobulins"/>
    <property type="match status" value="1"/>
</dbReference>
<dbReference type="InterPro" id="IPR014756">
    <property type="entry name" value="Ig_E-set"/>
</dbReference>
<dbReference type="Gene3D" id="2.60.120.260">
    <property type="entry name" value="Galactose-binding domain-like"/>
    <property type="match status" value="1"/>
</dbReference>
<name>A0AAN9UIX1_9PEZI</name>
<dbReference type="AlphaFoldDB" id="A0AAN9UIX1"/>
<dbReference type="Pfam" id="PF07250">
    <property type="entry name" value="Glyoxal_oxid_N"/>
    <property type="match status" value="1"/>
</dbReference>
<dbReference type="InterPro" id="IPR008979">
    <property type="entry name" value="Galactose-bd-like_sf"/>
</dbReference>
<dbReference type="InterPro" id="IPR013783">
    <property type="entry name" value="Ig-like_fold"/>
</dbReference>
<feature type="region of interest" description="Disordered" evidence="2">
    <location>
        <begin position="671"/>
        <end position="690"/>
    </location>
</feature>
<sequence length="724" mass="74868">MLWNFQVPGLACAGIILLSATRTSAQSFPWATAIPRTQWTVTADSLQAGNEPENVLDGNTSTIWHTQYSPTLAPLPHYIQVDMQKSYVVNGVSYQPRQTGGSNGNIGQHTVALSEDGETWAQVAYGTYLNDATTKRTFFSNATARYVRLAAQSEAQGGGSQWSSMAELNIYSPDPSLDGGALEPPASSAATLGRWETTVDLPLVPAAAALTPAGAVVLWSAYRPDVYAGGTGLTQTVVWDPAAAAEQALAPQTVTDTGHDMFCPGVALGADGRLVVMGGNDNRKTSTYDGEAAWSAGPPMNVGRGYQSAATLADGRIFTIGGSWSGGRFQKDGEIFDPVANTWTNATGCKTAPMLTADAQGVYRADNHAWLFAYKQNSVFHAGPSRNMNWYNTSSPTGSWKAAGRRGTDATDAMCGVAAMYDAAAGLILTAGGSPSYQNSAATRSAHRIALHDTDTDADITVTVTELPPMSHARAFGSAVVLPDGTVLVVGGQAYAVPFTDTTAALAAELFDPGSESDPDPAAAGDGTGTWRTLASVAVPRTYHSVALLLPDATVLAGGGGMCGKGCPQNHLDMQIFAPPYLFVNANSSNSGVAVRAARPKITSVLVAGETGAGAGAGKGAGVALKPGDALRVATSGPVASFSLVRHGSSTHTVNTDQRRVPLAATAAVVTGDGDDEDSDDGPTSYEMTLPDDPGVVLPGYWMLFAIDAAGVPSVATTVQVLLP</sequence>
<dbReference type="Proteomes" id="UP001320420">
    <property type="component" value="Unassembled WGS sequence"/>
</dbReference>
<evidence type="ECO:0000259" key="4">
    <source>
        <dbReference type="PROSITE" id="PS50022"/>
    </source>
</evidence>
<feature type="chain" id="PRO_5042843235" description="F5/8 type C domain-containing protein" evidence="3">
    <location>
        <begin position="26"/>
        <end position="724"/>
    </location>
</feature>
<dbReference type="InterPro" id="IPR037293">
    <property type="entry name" value="Gal_Oxidase_central_sf"/>
</dbReference>
<dbReference type="InterPro" id="IPR000421">
    <property type="entry name" value="FA58C"/>
</dbReference>
<dbReference type="InterPro" id="IPR015202">
    <property type="entry name" value="GO-like_E_set"/>
</dbReference>
<keyword evidence="1 3" id="KW-0732">Signal</keyword>
<evidence type="ECO:0000256" key="3">
    <source>
        <dbReference type="SAM" id="SignalP"/>
    </source>
</evidence>
<dbReference type="SMART" id="SM00612">
    <property type="entry name" value="Kelch"/>
    <property type="match status" value="3"/>
</dbReference>
<reference evidence="5 6" key="1">
    <citation type="submission" date="2024-02" db="EMBL/GenBank/DDBJ databases">
        <title>De novo assembly and annotation of 12 fungi associated with fruit tree decline syndrome in Ontario, Canada.</title>
        <authorList>
            <person name="Sulman M."/>
            <person name="Ellouze W."/>
            <person name="Ilyukhin E."/>
        </authorList>
    </citation>
    <scope>NUCLEOTIDE SEQUENCE [LARGE SCALE GENOMIC DNA]</scope>
    <source>
        <strain evidence="5 6">M11/M66-122</strain>
    </source>
</reference>
<dbReference type="PANTHER" id="PTHR32208:SF68">
    <property type="entry name" value="GALACTOSE OXIDASE"/>
    <property type="match status" value="1"/>
</dbReference>
<feature type="signal peptide" evidence="3">
    <location>
        <begin position="1"/>
        <end position="25"/>
    </location>
</feature>
<dbReference type="EMBL" id="JAKJXP020000080">
    <property type="protein sequence ID" value="KAK7748507.1"/>
    <property type="molecule type" value="Genomic_DNA"/>
</dbReference>
<dbReference type="Gene3D" id="2.130.10.80">
    <property type="entry name" value="Galactose oxidase/kelch, beta-propeller"/>
    <property type="match status" value="1"/>
</dbReference>
<evidence type="ECO:0000313" key="5">
    <source>
        <dbReference type="EMBL" id="KAK7748507.1"/>
    </source>
</evidence>
<dbReference type="SUPFAM" id="SSF50965">
    <property type="entry name" value="Galactose oxidase, central domain"/>
    <property type="match status" value="1"/>
</dbReference>
<accession>A0AAN9UIX1</accession>
<dbReference type="CDD" id="cd02851">
    <property type="entry name" value="E_set_GO_C"/>
    <property type="match status" value="1"/>
</dbReference>
<evidence type="ECO:0000256" key="2">
    <source>
        <dbReference type="SAM" id="MobiDB-lite"/>
    </source>
</evidence>
<gene>
    <name evidence="5" type="ORF">SLS62_008547</name>
</gene>
<proteinExistence type="predicted"/>
<organism evidence="5 6">
    <name type="scientific">Diatrype stigma</name>
    <dbReference type="NCBI Taxonomy" id="117547"/>
    <lineage>
        <taxon>Eukaryota</taxon>
        <taxon>Fungi</taxon>
        <taxon>Dikarya</taxon>
        <taxon>Ascomycota</taxon>
        <taxon>Pezizomycotina</taxon>
        <taxon>Sordariomycetes</taxon>
        <taxon>Xylariomycetidae</taxon>
        <taxon>Xylariales</taxon>
        <taxon>Diatrypaceae</taxon>
        <taxon>Diatrype</taxon>
    </lineage>
</organism>
<comment type="caution">
    <text evidence="5">The sequence shown here is derived from an EMBL/GenBank/DDBJ whole genome shotgun (WGS) entry which is preliminary data.</text>
</comment>
<dbReference type="SUPFAM" id="SSF81296">
    <property type="entry name" value="E set domains"/>
    <property type="match status" value="1"/>
</dbReference>